<dbReference type="PRINTS" id="PR00111">
    <property type="entry name" value="ABHYDROLASE"/>
</dbReference>
<keyword evidence="4" id="KW-1185">Reference proteome</keyword>
<dbReference type="InterPro" id="IPR050266">
    <property type="entry name" value="AB_hydrolase_sf"/>
</dbReference>
<reference evidence="3 4" key="1">
    <citation type="journal article" date="2015" name="Stand. Genomic Sci.">
        <title>Genomic Encyclopedia of Bacterial and Archaeal Type Strains, Phase III: the genomes of soil and plant-associated and newly described type strains.</title>
        <authorList>
            <person name="Whitman W.B."/>
            <person name="Woyke T."/>
            <person name="Klenk H.P."/>
            <person name="Zhou Y."/>
            <person name="Lilburn T.G."/>
            <person name="Beck B.J."/>
            <person name="De Vos P."/>
            <person name="Vandamme P."/>
            <person name="Eisen J.A."/>
            <person name="Garrity G."/>
            <person name="Hugenholtz P."/>
            <person name="Kyrpides N.C."/>
        </authorList>
    </citation>
    <scope>NUCLEOTIDE SEQUENCE [LARGE SCALE GENOMIC DNA]</scope>
    <source>
        <strain evidence="3 4">VKM Ac-2538</strain>
    </source>
</reference>
<evidence type="ECO:0000313" key="3">
    <source>
        <dbReference type="EMBL" id="TCO32262.1"/>
    </source>
</evidence>
<sequence>MWAGQVEDLRRDHQVTTLDLRGYGETPLEVAEKYSDAGDVLELLDHLGIGTAAVVAASYGANVVLQAASRAPERFSRLVLMSPPVDGVEPTEDLRAFWAEENRLLEAGDVDGATALNVKIWLGPEADAEARELLRVMQARAFEVQLAAGDDVDNEEYEVTPAAITAPVKLFSGAHDLQFFREGAALLATQLPDVEYVELPWAGHLPTLERVAEGIELVRTALTVQ</sequence>
<evidence type="ECO:0000256" key="1">
    <source>
        <dbReference type="ARBA" id="ARBA00022801"/>
    </source>
</evidence>
<dbReference type="SUPFAM" id="SSF53474">
    <property type="entry name" value="alpha/beta-Hydrolases"/>
    <property type="match status" value="1"/>
</dbReference>
<dbReference type="PANTHER" id="PTHR43798:SF31">
    <property type="entry name" value="AB HYDROLASE SUPERFAMILY PROTEIN YCLE"/>
    <property type="match status" value="1"/>
</dbReference>
<evidence type="ECO:0000259" key="2">
    <source>
        <dbReference type="Pfam" id="PF00561"/>
    </source>
</evidence>
<dbReference type="InterPro" id="IPR029058">
    <property type="entry name" value="AB_hydrolase_fold"/>
</dbReference>
<dbReference type="EMBL" id="SLWM01000001">
    <property type="protein sequence ID" value="TCO32262.1"/>
    <property type="molecule type" value="Genomic_DNA"/>
</dbReference>
<name>A0ABY2BVD9_9ACTN</name>
<proteinExistence type="predicted"/>
<dbReference type="Gene3D" id="3.40.50.1820">
    <property type="entry name" value="alpha/beta hydrolase"/>
    <property type="match status" value="1"/>
</dbReference>
<accession>A0ABY2BVD9</accession>
<comment type="caution">
    <text evidence="3">The sequence shown here is derived from an EMBL/GenBank/DDBJ whole genome shotgun (WGS) entry which is preliminary data.</text>
</comment>
<dbReference type="PANTHER" id="PTHR43798">
    <property type="entry name" value="MONOACYLGLYCEROL LIPASE"/>
    <property type="match status" value="1"/>
</dbReference>
<dbReference type="InterPro" id="IPR000073">
    <property type="entry name" value="AB_hydrolase_1"/>
</dbReference>
<evidence type="ECO:0000313" key="4">
    <source>
        <dbReference type="Proteomes" id="UP000295818"/>
    </source>
</evidence>
<keyword evidence="1" id="KW-0378">Hydrolase</keyword>
<feature type="domain" description="AB hydrolase-1" evidence="2">
    <location>
        <begin position="1"/>
        <end position="209"/>
    </location>
</feature>
<protein>
    <submittedName>
        <fullName evidence="3">Pimeloyl-ACP methyl ester carboxylesterase</fullName>
    </submittedName>
</protein>
<organism evidence="3 4">
    <name type="scientific">Kribbella orskensis</name>
    <dbReference type="NCBI Taxonomy" id="2512216"/>
    <lineage>
        <taxon>Bacteria</taxon>
        <taxon>Bacillati</taxon>
        <taxon>Actinomycetota</taxon>
        <taxon>Actinomycetes</taxon>
        <taxon>Propionibacteriales</taxon>
        <taxon>Kribbellaceae</taxon>
        <taxon>Kribbella</taxon>
    </lineage>
</organism>
<dbReference type="Pfam" id="PF00561">
    <property type="entry name" value="Abhydrolase_1"/>
    <property type="match status" value="1"/>
</dbReference>
<dbReference type="Proteomes" id="UP000295818">
    <property type="component" value="Unassembled WGS sequence"/>
</dbReference>
<gene>
    <name evidence="3" type="ORF">EV644_101905</name>
</gene>